<dbReference type="EMBL" id="MHNY01000037">
    <property type="protein sequence ID" value="OGZ54861.1"/>
    <property type="molecule type" value="Genomic_DNA"/>
</dbReference>
<proteinExistence type="predicted"/>
<comment type="caution">
    <text evidence="1">The sequence shown here is derived from an EMBL/GenBank/DDBJ whole genome shotgun (WGS) entry which is preliminary data.</text>
</comment>
<name>A0A1G2GY05_9BACT</name>
<dbReference type="STRING" id="1802128.A3H64_00320"/>
<dbReference type="Proteomes" id="UP000178186">
    <property type="component" value="Unassembled WGS sequence"/>
</dbReference>
<reference evidence="1 2" key="1">
    <citation type="journal article" date="2016" name="Nat. Commun.">
        <title>Thousands of microbial genomes shed light on interconnected biogeochemical processes in an aquifer system.</title>
        <authorList>
            <person name="Anantharaman K."/>
            <person name="Brown C.T."/>
            <person name="Hug L.A."/>
            <person name="Sharon I."/>
            <person name="Castelle C.J."/>
            <person name="Probst A.J."/>
            <person name="Thomas B.C."/>
            <person name="Singh A."/>
            <person name="Wilkins M.J."/>
            <person name="Karaoz U."/>
            <person name="Brodie E.L."/>
            <person name="Williams K.H."/>
            <person name="Hubbard S.S."/>
            <person name="Banfield J.F."/>
        </authorList>
    </citation>
    <scope>NUCLEOTIDE SEQUENCE [LARGE SCALE GENOMIC DNA]</scope>
</reference>
<organism evidence="1 2">
    <name type="scientific">Candidatus Ryanbacteria bacterium RIFCSPLOWO2_02_FULL_45_11c</name>
    <dbReference type="NCBI Taxonomy" id="1802128"/>
    <lineage>
        <taxon>Bacteria</taxon>
        <taxon>Candidatus Ryaniibacteriota</taxon>
    </lineage>
</organism>
<protein>
    <recommendedName>
        <fullName evidence="3">Host attachment protein</fullName>
    </recommendedName>
</protein>
<accession>A0A1G2GY05</accession>
<sequence length="149" mass="17370">MKISKNLPQFNEEKVLLVVTGRQEADFFRAGDGEIEKIAGFKIEKPLHDDRKGRVTRRGHGQIFASGAAYEEHKEKIMQDFRREFRKTLKIVLVDFMPDKLYVYAPPYLTNEVTALFSKRAALTIKKIVKGNFYGRHPFEILEKIRVQK</sequence>
<gene>
    <name evidence="1" type="ORF">A3H64_00320</name>
</gene>
<evidence type="ECO:0008006" key="3">
    <source>
        <dbReference type="Google" id="ProtNLM"/>
    </source>
</evidence>
<evidence type="ECO:0000313" key="2">
    <source>
        <dbReference type="Proteomes" id="UP000178186"/>
    </source>
</evidence>
<evidence type="ECO:0000313" key="1">
    <source>
        <dbReference type="EMBL" id="OGZ54861.1"/>
    </source>
</evidence>
<dbReference type="AlphaFoldDB" id="A0A1G2GY05"/>